<comment type="catalytic activity">
    <reaction evidence="4">
        <text>L-proline + NAD(+) = (S)-1-pyrroline-5-carboxylate + NADH + 2 H(+)</text>
        <dbReference type="Rhea" id="RHEA:14105"/>
        <dbReference type="ChEBI" id="CHEBI:15378"/>
        <dbReference type="ChEBI" id="CHEBI:17388"/>
        <dbReference type="ChEBI" id="CHEBI:57540"/>
        <dbReference type="ChEBI" id="CHEBI:57945"/>
        <dbReference type="ChEBI" id="CHEBI:60039"/>
        <dbReference type="EC" id="1.5.1.2"/>
    </reaction>
</comment>
<keyword evidence="4" id="KW-0963">Cytoplasm</keyword>
<dbReference type="Pfam" id="PF03807">
    <property type="entry name" value="F420_oxidored"/>
    <property type="match status" value="1"/>
</dbReference>
<dbReference type="AlphaFoldDB" id="A0A1L6F9C1"/>
<dbReference type="KEGG" id="tcl:Tchl_0495"/>
<accession>A0A1L6F9C1</accession>
<comment type="subcellular location">
    <subcellularLocation>
        <location evidence="4">Cytoplasm</location>
    </subcellularLocation>
</comment>
<dbReference type="GO" id="GO:0005737">
    <property type="term" value="C:cytoplasm"/>
    <property type="evidence" value="ECO:0007669"/>
    <property type="project" value="UniProtKB-SubCell"/>
</dbReference>
<dbReference type="SUPFAM" id="SSF51735">
    <property type="entry name" value="NAD(P)-binding Rossmann-fold domains"/>
    <property type="match status" value="1"/>
</dbReference>
<name>A0A1L6F9C1_9RHOO</name>
<evidence type="ECO:0000313" key="11">
    <source>
        <dbReference type="Proteomes" id="UP000185739"/>
    </source>
</evidence>
<dbReference type="PIRSF" id="PIRSF000193">
    <property type="entry name" value="Pyrrol-5-carb_rd"/>
    <property type="match status" value="1"/>
</dbReference>
<evidence type="ECO:0000256" key="2">
    <source>
        <dbReference type="ARBA" id="ARBA00022857"/>
    </source>
</evidence>
<comment type="similarity">
    <text evidence="1 4">Belongs to the pyrroline-5-carboxylate reductase family.</text>
</comment>
<proteinExistence type="inferred from homology"/>
<dbReference type="HAMAP" id="MF_01925">
    <property type="entry name" value="P5C_reductase"/>
    <property type="match status" value="1"/>
</dbReference>
<dbReference type="STRING" id="96773.Tchl_0495"/>
<dbReference type="NCBIfam" id="TIGR00112">
    <property type="entry name" value="proC"/>
    <property type="match status" value="1"/>
</dbReference>
<dbReference type="EMBL" id="CP018839">
    <property type="protein sequence ID" value="APR03366.1"/>
    <property type="molecule type" value="Genomic_DNA"/>
</dbReference>
<dbReference type="SUPFAM" id="SSF48179">
    <property type="entry name" value="6-phosphogluconate dehydrogenase C-terminal domain-like"/>
    <property type="match status" value="1"/>
</dbReference>
<dbReference type="GO" id="GO:0055129">
    <property type="term" value="P:L-proline biosynthetic process"/>
    <property type="evidence" value="ECO:0007669"/>
    <property type="project" value="UniProtKB-UniRule"/>
</dbReference>
<feature type="region of interest" description="Disordered" evidence="7">
    <location>
        <begin position="229"/>
        <end position="256"/>
    </location>
</feature>
<keyword evidence="11" id="KW-1185">Reference proteome</keyword>
<evidence type="ECO:0000256" key="5">
    <source>
        <dbReference type="NCBIfam" id="TIGR00112"/>
    </source>
</evidence>
<dbReference type="PANTHER" id="PTHR11645:SF0">
    <property type="entry name" value="PYRROLINE-5-CARBOXYLATE REDUCTASE 3"/>
    <property type="match status" value="1"/>
</dbReference>
<dbReference type="Gene3D" id="3.40.50.720">
    <property type="entry name" value="NAD(P)-binding Rossmann-like Domain"/>
    <property type="match status" value="1"/>
</dbReference>
<feature type="domain" description="Pyrroline-5-carboxylate reductase catalytic N-terminal" evidence="8">
    <location>
        <begin position="3"/>
        <end position="95"/>
    </location>
</feature>
<comment type="pathway">
    <text evidence="4">Amino-acid biosynthesis; L-proline biosynthesis; L-proline from L-glutamate 5-semialdehyde: step 1/1.</text>
</comment>
<dbReference type="InterPro" id="IPR036291">
    <property type="entry name" value="NAD(P)-bd_dom_sf"/>
</dbReference>
<sequence length="283" mass="29220">MNITFLGGGNMASALIGGLLERGFAAAGIQVIELGAEGRERLAARFGVRAVEAVDATALACDVLVLAVKPQQMKAALAPLAGRLSNQLVISIAAGLRLADLGRWLGTPGAPYTRLVRCMPNTPALIGAGVTGLYADPSVDAAGRAAAGRILAAVGSTVWADDEERMDAVTAISGSGPAYVFHFIEALEAAGRALGFDEAGARRLAIDTVLGAARLAADSGDSPAVLRQNVTSKGAPPRPPSPAWRRPAGTTSWSRRCTRPRRAVARWAPNSAGTKRCWPTSSC</sequence>
<dbReference type="GO" id="GO:0004735">
    <property type="term" value="F:pyrroline-5-carboxylate reductase activity"/>
    <property type="evidence" value="ECO:0007669"/>
    <property type="project" value="UniProtKB-UniRule"/>
</dbReference>
<feature type="binding site" evidence="6">
    <location>
        <begin position="67"/>
        <end position="70"/>
    </location>
    <ligand>
        <name>NADP(+)</name>
        <dbReference type="ChEBI" id="CHEBI:58349"/>
    </ligand>
</feature>
<dbReference type="PANTHER" id="PTHR11645">
    <property type="entry name" value="PYRROLINE-5-CARBOXYLATE REDUCTASE"/>
    <property type="match status" value="1"/>
</dbReference>
<keyword evidence="4" id="KW-0641">Proline biosynthesis</keyword>
<evidence type="ECO:0000256" key="6">
    <source>
        <dbReference type="PIRSR" id="PIRSR000193-1"/>
    </source>
</evidence>
<reference evidence="10 11" key="1">
    <citation type="submission" date="2016-12" db="EMBL/GenBank/DDBJ databases">
        <title>Complete genome sequence of Thauera chlorobenzoica, a Betaproteobacterium degrading haloaromatics anaerobically to CO2 and halides.</title>
        <authorList>
            <person name="Goris T."/>
            <person name="Mergelsberg M."/>
            <person name="Boll M."/>
        </authorList>
    </citation>
    <scope>NUCLEOTIDE SEQUENCE [LARGE SCALE GENOMIC DNA]</scope>
    <source>
        <strain evidence="10 11">3CB1</strain>
    </source>
</reference>
<feature type="binding site" evidence="6">
    <location>
        <begin position="6"/>
        <end position="11"/>
    </location>
    <ligand>
        <name>NADP(+)</name>
        <dbReference type="ChEBI" id="CHEBI:58349"/>
    </ligand>
</feature>
<comment type="function">
    <text evidence="4">Catalyzes the reduction of 1-pyrroline-5-carboxylate (PCA) to L-proline.</text>
</comment>
<dbReference type="UniPathway" id="UPA00098">
    <property type="reaction ID" value="UER00361"/>
</dbReference>
<evidence type="ECO:0000256" key="1">
    <source>
        <dbReference type="ARBA" id="ARBA00005525"/>
    </source>
</evidence>
<feature type="domain" description="Pyrroline-5-carboxylate reductase dimerisation" evidence="9">
    <location>
        <begin position="163"/>
        <end position="234"/>
    </location>
</feature>
<evidence type="ECO:0000256" key="3">
    <source>
        <dbReference type="ARBA" id="ARBA00023002"/>
    </source>
</evidence>
<dbReference type="EC" id="1.5.1.2" evidence="4 5"/>
<evidence type="ECO:0000256" key="7">
    <source>
        <dbReference type="SAM" id="MobiDB-lite"/>
    </source>
</evidence>
<evidence type="ECO:0000259" key="8">
    <source>
        <dbReference type="Pfam" id="PF03807"/>
    </source>
</evidence>
<dbReference type="InterPro" id="IPR028939">
    <property type="entry name" value="P5C_Rdtase_cat_N"/>
</dbReference>
<evidence type="ECO:0000256" key="4">
    <source>
        <dbReference type="HAMAP-Rule" id="MF_01925"/>
    </source>
</evidence>
<protein>
    <recommendedName>
        <fullName evidence="4 5">Pyrroline-5-carboxylate reductase</fullName>
        <shortName evidence="4">P5C reductase</shortName>
        <shortName evidence="4">P5CR</shortName>
        <ecNumber evidence="4 5">1.5.1.2</ecNumber>
    </recommendedName>
    <alternativeName>
        <fullName evidence="4">PCA reductase</fullName>
    </alternativeName>
</protein>
<gene>
    <name evidence="4" type="primary">proC</name>
    <name evidence="10" type="ORF">Tchl_0495</name>
</gene>
<dbReference type="InterPro" id="IPR000304">
    <property type="entry name" value="Pyrroline-COOH_reductase"/>
</dbReference>
<keyword evidence="2 4" id="KW-0521">NADP</keyword>
<dbReference type="Proteomes" id="UP000185739">
    <property type="component" value="Chromosome"/>
</dbReference>
<dbReference type="InterPro" id="IPR029036">
    <property type="entry name" value="P5CR_dimer"/>
</dbReference>
<keyword evidence="4" id="KW-0028">Amino-acid biosynthesis</keyword>
<organism evidence="10 11">
    <name type="scientific">Thauera chlorobenzoica</name>
    <dbReference type="NCBI Taxonomy" id="96773"/>
    <lineage>
        <taxon>Bacteria</taxon>
        <taxon>Pseudomonadati</taxon>
        <taxon>Pseudomonadota</taxon>
        <taxon>Betaproteobacteria</taxon>
        <taxon>Rhodocyclales</taxon>
        <taxon>Zoogloeaceae</taxon>
        <taxon>Thauera</taxon>
    </lineage>
</organism>
<keyword evidence="3 4" id="KW-0560">Oxidoreductase</keyword>
<evidence type="ECO:0000313" key="10">
    <source>
        <dbReference type="EMBL" id="APR03366.1"/>
    </source>
</evidence>
<dbReference type="Pfam" id="PF14748">
    <property type="entry name" value="P5CR_dimer"/>
    <property type="match status" value="1"/>
</dbReference>
<dbReference type="InterPro" id="IPR008927">
    <property type="entry name" value="6-PGluconate_DH-like_C_sf"/>
</dbReference>
<dbReference type="Gene3D" id="1.10.3730.10">
    <property type="entry name" value="ProC C-terminal domain-like"/>
    <property type="match status" value="1"/>
</dbReference>
<evidence type="ECO:0000259" key="9">
    <source>
        <dbReference type="Pfam" id="PF14748"/>
    </source>
</evidence>
<comment type="catalytic activity">
    <reaction evidence="4">
        <text>L-proline + NADP(+) = (S)-1-pyrroline-5-carboxylate + NADPH + 2 H(+)</text>
        <dbReference type="Rhea" id="RHEA:14109"/>
        <dbReference type="ChEBI" id="CHEBI:15378"/>
        <dbReference type="ChEBI" id="CHEBI:17388"/>
        <dbReference type="ChEBI" id="CHEBI:57783"/>
        <dbReference type="ChEBI" id="CHEBI:58349"/>
        <dbReference type="ChEBI" id="CHEBI:60039"/>
        <dbReference type="EC" id="1.5.1.2"/>
    </reaction>
</comment>